<dbReference type="EMBL" id="FOAP01000003">
    <property type="protein sequence ID" value="SEK92214.1"/>
    <property type="molecule type" value="Genomic_DNA"/>
</dbReference>
<evidence type="ECO:0000313" key="1">
    <source>
        <dbReference type="EMBL" id="SEK92214.1"/>
    </source>
</evidence>
<organism evidence="1 2">
    <name type="scientific">Stigmatella aurantiaca</name>
    <dbReference type="NCBI Taxonomy" id="41"/>
    <lineage>
        <taxon>Bacteria</taxon>
        <taxon>Pseudomonadati</taxon>
        <taxon>Myxococcota</taxon>
        <taxon>Myxococcia</taxon>
        <taxon>Myxococcales</taxon>
        <taxon>Cystobacterineae</taxon>
        <taxon>Archangiaceae</taxon>
        <taxon>Stigmatella</taxon>
    </lineage>
</organism>
<dbReference type="RefSeq" id="WP_075005707.1">
    <property type="nucleotide sequence ID" value="NZ_FOAP01000003.1"/>
</dbReference>
<keyword evidence="2" id="KW-1185">Reference proteome</keyword>
<sequence length="76" mass="8276">MAEVPFMRRWRVLVSAVVLVGAGCAHNPRPERRSYVIAESTEGVGTSLGVGGSGLRDCDEEHVQCFDACWNTKTLP</sequence>
<gene>
    <name evidence="1" type="ORF">SAMN05444354_10377</name>
</gene>
<proteinExistence type="predicted"/>
<reference evidence="2" key="1">
    <citation type="submission" date="2016-10" db="EMBL/GenBank/DDBJ databases">
        <authorList>
            <person name="Varghese N."/>
            <person name="Submissions S."/>
        </authorList>
    </citation>
    <scope>NUCLEOTIDE SEQUENCE [LARGE SCALE GENOMIC DNA]</scope>
    <source>
        <strain evidence="2">DSM 17044</strain>
    </source>
</reference>
<protein>
    <submittedName>
        <fullName evidence="1">Uncharacterized protein</fullName>
    </submittedName>
</protein>
<name>A0A1H7L055_STIAU</name>
<accession>A0A1H7L055</accession>
<dbReference type="AlphaFoldDB" id="A0A1H7L055"/>
<evidence type="ECO:0000313" key="2">
    <source>
        <dbReference type="Proteomes" id="UP000182719"/>
    </source>
</evidence>
<dbReference type="Proteomes" id="UP000182719">
    <property type="component" value="Unassembled WGS sequence"/>
</dbReference>